<dbReference type="Proteomes" id="UP001141327">
    <property type="component" value="Unassembled WGS sequence"/>
</dbReference>
<keyword evidence="3" id="KW-0156">Chromatin regulator</keyword>
<comment type="caution">
    <text evidence="9">The sequence shown here is derived from an EMBL/GenBank/DDBJ whole genome shotgun (WGS) entry which is preliminary data.</text>
</comment>
<keyword evidence="4" id="KW-0805">Transcription regulation</keyword>
<comment type="subcellular location">
    <subcellularLocation>
        <location evidence="1">Nucleus</location>
    </subcellularLocation>
</comment>
<evidence type="ECO:0000256" key="7">
    <source>
        <dbReference type="ARBA" id="ARBA00044172"/>
    </source>
</evidence>
<evidence type="ECO:0000313" key="10">
    <source>
        <dbReference type="Proteomes" id="UP001141327"/>
    </source>
</evidence>
<evidence type="ECO:0000256" key="2">
    <source>
        <dbReference type="ARBA" id="ARBA00010849"/>
    </source>
</evidence>
<dbReference type="Gene3D" id="1.20.890.10">
    <property type="entry name" value="cAMP-dependent protein kinase regulatory subunit, dimerization-anchoring domain"/>
    <property type="match status" value="1"/>
</dbReference>
<sequence>MDQQQPPPQQEKPEGASAENASFTLNSKIDVQALPIRAYLDQTVVPLLLQALSALVRERPADPVEYVAAYLLRHNPMKANPSNPSNPQSSSI</sequence>
<evidence type="ECO:0000256" key="5">
    <source>
        <dbReference type="ARBA" id="ARBA00023163"/>
    </source>
</evidence>
<feature type="compositionally biased region" description="Pro residues" evidence="8">
    <location>
        <begin position="1"/>
        <end position="10"/>
    </location>
</feature>
<dbReference type="EMBL" id="JAPMOS010000015">
    <property type="protein sequence ID" value="KAJ4460134.1"/>
    <property type="molecule type" value="Genomic_DNA"/>
</dbReference>
<evidence type="ECO:0000256" key="1">
    <source>
        <dbReference type="ARBA" id="ARBA00004123"/>
    </source>
</evidence>
<evidence type="ECO:0000256" key="8">
    <source>
        <dbReference type="SAM" id="MobiDB-lite"/>
    </source>
</evidence>
<reference evidence="9" key="1">
    <citation type="journal article" date="2022" name="bioRxiv">
        <title>Genomics of Preaxostyla Flagellates Illuminates Evolutionary Transitions and the Path Towards Mitochondrial Loss.</title>
        <authorList>
            <person name="Novak L.V.F."/>
            <person name="Treitli S.C."/>
            <person name="Pyrih J."/>
            <person name="Halakuc P."/>
            <person name="Pipaliya S.V."/>
            <person name="Vacek V."/>
            <person name="Brzon O."/>
            <person name="Soukal P."/>
            <person name="Eme L."/>
            <person name="Dacks J.B."/>
            <person name="Karnkowska A."/>
            <person name="Elias M."/>
            <person name="Hampl V."/>
        </authorList>
    </citation>
    <scope>NUCLEOTIDE SEQUENCE</scope>
    <source>
        <strain evidence="9">RCP-MX</strain>
    </source>
</reference>
<protein>
    <recommendedName>
        <fullName evidence="7">Protein dpy-30 homolog</fullName>
    </recommendedName>
</protein>
<dbReference type="InterPro" id="IPR049629">
    <property type="entry name" value="DPY30_SDC1_DD"/>
</dbReference>
<evidence type="ECO:0000256" key="3">
    <source>
        <dbReference type="ARBA" id="ARBA00022853"/>
    </source>
</evidence>
<dbReference type="PANTHER" id="PTHR23356">
    <property type="entry name" value="DPY30-RELATED"/>
    <property type="match status" value="1"/>
</dbReference>
<name>A0ABQ8ULS9_9EUKA</name>
<gene>
    <name evidence="9" type="ORF">PAPYR_3870</name>
</gene>
<comment type="similarity">
    <text evidence="2">Belongs to the dpy-30 family.</text>
</comment>
<accession>A0ABQ8ULS9</accession>
<feature type="region of interest" description="Disordered" evidence="8">
    <location>
        <begin position="1"/>
        <end position="21"/>
    </location>
</feature>
<keyword evidence="5" id="KW-0804">Transcription</keyword>
<evidence type="ECO:0000256" key="6">
    <source>
        <dbReference type="ARBA" id="ARBA00023242"/>
    </source>
</evidence>
<evidence type="ECO:0000313" key="9">
    <source>
        <dbReference type="EMBL" id="KAJ4460134.1"/>
    </source>
</evidence>
<dbReference type="InterPro" id="IPR007858">
    <property type="entry name" value="Dpy-30_motif"/>
</dbReference>
<dbReference type="Pfam" id="PF05186">
    <property type="entry name" value="Dpy-30"/>
    <property type="match status" value="1"/>
</dbReference>
<keyword evidence="10" id="KW-1185">Reference proteome</keyword>
<proteinExistence type="inferred from homology"/>
<keyword evidence="6" id="KW-0539">Nucleus</keyword>
<dbReference type="InterPro" id="IPR037856">
    <property type="entry name" value="Sdc1/DPY30"/>
</dbReference>
<dbReference type="PANTHER" id="PTHR23356:SF16">
    <property type="entry name" value="DPY30 DOMAIN CONTAINING 2"/>
    <property type="match status" value="1"/>
</dbReference>
<organism evidence="9 10">
    <name type="scientific">Paratrimastix pyriformis</name>
    <dbReference type="NCBI Taxonomy" id="342808"/>
    <lineage>
        <taxon>Eukaryota</taxon>
        <taxon>Metamonada</taxon>
        <taxon>Preaxostyla</taxon>
        <taxon>Paratrimastigidae</taxon>
        <taxon>Paratrimastix</taxon>
    </lineage>
</organism>
<evidence type="ECO:0000256" key="4">
    <source>
        <dbReference type="ARBA" id="ARBA00023015"/>
    </source>
</evidence>
<dbReference type="CDD" id="cd22965">
    <property type="entry name" value="DD_DPY30_SDC1"/>
    <property type="match status" value="1"/>
</dbReference>